<evidence type="ECO:0000313" key="3">
    <source>
        <dbReference type="EMBL" id="TYP79132.1"/>
    </source>
</evidence>
<keyword evidence="3" id="KW-0762">Sugar transport</keyword>
<dbReference type="PANTHER" id="PTHR43649:SF12">
    <property type="entry name" value="DIACETYLCHITOBIOSE BINDING PROTEIN DASA"/>
    <property type="match status" value="1"/>
</dbReference>
<dbReference type="InterPro" id="IPR006059">
    <property type="entry name" value="SBP"/>
</dbReference>
<organism evidence="3 4">
    <name type="scientific">Paenibacillus methanolicus</name>
    <dbReference type="NCBI Taxonomy" id="582686"/>
    <lineage>
        <taxon>Bacteria</taxon>
        <taxon>Bacillati</taxon>
        <taxon>Bacillota</taxon>
        <taxon>Bacilli</taxon>
        <taxon>Bacillales</taxon>
        <taxon>Paenibacillaceae</taxon>
        <taxon>Paenibacillus</taxon>
    </lineage>
</organism>
<evidence type="ECO:0000256" key="2">
    <source>
        <dbReference type="SAM" id="SignalP"/>
    </source>
</evidence>
<keyword evidence="3" id="KW-0813">Transport</keyword>
<dbReference type="OrthoDB" id="2643984at2"/>
<gene>
    <name evidence="3" type="ORF">BCM02_101248</name>
</gene>
<evidence type="ECO:0000256" key="1">
    <source>
        <dbReference type="SAM" id="MobiDB-lite"/>
    </source>
</evidence>
<dbReference type="EMBL" id="VNHS01000001">
    <property type="protein sequence ID" value="TYP79132.1"/>
    <property type="molecule type" value="Genomic_DNA"/>
</dbReference>
<evidence type="ECO:0000313" key="4">
    <source>
        <dbReference type="Proteomes" id="UP000323257"/>
    </source>
</evidence>
<keyword evidence="4" id="KW-1185">Reference proteome</keyword>
<reference evidence="3 4" key="1">
    <citation type="submission" date="2019-07" db="EMBL/GenBank/DDBJ databases">
        <title>Genomic Encyclopedia of Type Strains, Phase III (KMG-III): the genomes of soil and plant-associated and newly described type strains.</title>
        <authorList>
            <person name="Whitman W."/>
        </authorList>
    </citation>
    <scope>NUCLEOTIDE SEQUENCE [LARGE SCALE GENOMIC DNA]</scope>
    <source>
        <strain evidence="3 4">BL24</strain>
    </source>
</reference>
<comment type="caution">
    <text evidence="3">The sequence shown here is derived from an EMBL/GenBank/DDBJ whole genome shotgun (WGS) entry which is preliminary data.</text>
</comment>
<dbReference type="PROSITE" id="PS51257">
    <property type="entry name" value="PROKAR_LIPOPROTEIN"/>
    <property type="match status" value="1"/>
</dbReference>
<dbReference type="InterPro" id="IPR050490">
    <property type="entry name" value="Bact_solute-bd_prot1"/>
</dbReference>
<feature type="chain" id="PRO_5039502047" evidence="2">
    <location>
        <begin position="22"/>
        <end position="449"/>
    </location>
</feature>
<feature type="compositionally biased region" description="Gly residues" evidence="1">
    <location>
        <begin position="28"/>
        <end position="39"/>
    </location>
</feature>
<feature type="signal peptide" evidence="2">
    <location>
        <begin position="1"/>
        <end position="21"/>
    </location>
</feature>
<sequence>MKRNRWMSASLVLALTVSLLAACSGNGGNGGEVNSGGNGKTETESSSGGKKTEVIKLKMWGGVPVEAGPQAVVDAWNAEHPDIQVEYERFVNDDAGNMKLDTALTTGQGADLFVNYAMPRLKQRIDAGQALDLSEFADYNIDEQMGRDASQWKVDGKYYGMPTTRGISFMWLNKDMLDAAGLPIPPADWTWADLREYAKKLKTDATWGLLRHEAIFMNPFNSVLESVGVTRADGTSNLDHPLLKEGFSTWHDMMFADKSTPTYGEQMTSKMPVDTMFLKGESAMLDAGGFIFRNANNLTDNPRTFKIAFATTPRMSADQQGAKAAGGLGDVLSINAKSANKEAAWQFLKWYADGGMLPMAAGGRIPASKSVNGDEAAALLLKGVEDKYDIDSLKKVVFGQFETFVESLPQQVVDIRKAEYEKYLLQQAELDASLAEMAEKHNEFLKQQP</sequence>
<protein>
    <submittedName>
        <fullName evidence="3">Multiple sugar transport system substrate-binding protein</fullName>
    </submittedName>
</protein>
<dbReference type="SUPFAM" id="SSF53850">
    <property type="entry name" value="Periplasmic binding protein-like II"/>
    <property type="match status" value="1"/>
</dbReference>
<proteinExistence type="predicted"/>
<keyword evidence="2" id="KW-0732">Signal</keyword>
<dbReference type="Proteomes" id="UP000323257">
    <property type="component" value="Unassembled WGS sequence"/>
</dbReference>
<dbReference type="RefSeq" id="WP_148927234.1">
    <property type="nucleotide sequence ID" value="NZ_VNHS01000001.1"/>
</dbReference>
<dbReference type="Pfam" id="PF01547">
    <property type="entry name" value="SBP_bac_1"/>
    <property type="match status" value="1"/>
</dbReference>
<dbReference type="Gene3D" id="3.40.190.10">
    <property type="entry name" value="Periplasmic binding protein-like II"/>
    <property type="match status" value="1"/>
</dbReference>
<accession>A0A5S5CHD7</accession>
<name>A0A5S5CHD7_9BACL</name>
<dbReference type="AlphaFoldDB" id="A0A5S5CHD7"/>
<dbReference type="PANTHER" id="PTHR43649">
    <property type="entry name" value="ARABINOSE-BINDING PROTEIN-RELATED"/>
    <property type="match status" value="1"/>
</dbReference>
<feature type="region of interest" description="Disordered" evidence="1">
    <location>
        <begin position="28"/>
        <end position="51"/>
    </location>
</feature>